<evidence type="ECO:0000256" key="1">
    <source>
        <dbReference type="ARBA" id="ARBA00002920"/>
    </source>
</evidence>
<evidence type="ECO:0000256" key="3">
    <source>
        <dbReference type="ARBA" id="ARBA00009508"/>
    </source>
</evidence>
<reference evidence="17" key="2">
    <citation type="journal article" date="2023" name="Commun. Biol.">
        <title>Intrasexual cuticular hydrocarbon dimorphism in a wasp sheds light on hydrocarbon biosynthesis genes in Hymenoptera.</title>
        <authorList>
            <person name="Moris V.C."/>
            <person name="Podsiadlowski L."/>
            <person name="Martin S."/>
            <person name="Oeyen J.P."/>
            <person name="Donath A."/>
            <person name="Petersen M."/>
            <person name="Wilbrandt J."/>
            <person name="Misof B."/>
            <person name="Liedtke D."/>
            <person name="Thamm M."/>
            <person name="Scheiner R."/>
            <person name="Schmitt T."/>
            <person name="Niehuis O."/>
        </authorList>
    </citation>
    <scope>NUCLEOTIDE SEQUENCE</scope>
    <source>
        <strain evidence="17">GBR_01_08_01A</strain>
    </source>
</reference>
<dbReference type="GO" id="GO:0006120">
    <property type="term" value="P:mitochondrial electron transport, NADH to ubiquinone"/>
    <property type="evidence" value="ECO:0007669"/>
    <property type="project" value="InterPro"/>
</dbReference>
<evidence type="ECO:0000256" key="14">
    <source>
        <dbReference type="ARBA" id="ARBA00030192"/>
    </source>
</evidence>
<gene>
    <name evidence="17" type="ORF">KPH14_009899</name>
</gene>
<dbReference type="EMBL" id="JAIFRP010000021">
    <property type="protein sequence ID" value="KAK2585190.1"/>
    <property type="molecule type" value="Genomic_DNA"/>
</dbReference>
<evidence type="ECO:0000256" key="11">
    <source>
        <dbReference type="ARBA" id="ARBA00022990"/>
    </source>
</evidence>
<evidence type="ECO:0000256" key="12">
    <source>
        <dbReference type="ARBA" id="ARBA00023128"/>
    </source>
</evidence>
<comment type="subunit">
    <text evidence="4">Mammalian complex I is composed of 45 different subunits.</text>
</comment>
<dbReference type="InterPro" id="IPR008011">
    <property type="entry name" value="Complex1_LYR_dom"/>
</dbReference>
<evidence type="ECO:0000313" key="17">
    <source>
        <dbReference type="EMBL" id="KAK2585190.1"/>
    </source>
</evidence>
<comment type="similarity">
    <text evidence="3">Belongs to the complex I LYR family.</text>
</comment>
<dbReference type="InterPro" id="IPR045292">
    <property type="entry name" value="Complex1_LYR_NDUFB9_LYRM3"/>
</dbReference>
<evidence type="ECO:0000256" key="10">
    <source>
        <dbReference type="ARBA" id="ARBA00022982"/>
    </source>
</evidence>
<comment type="subcellular location">
    <subcellularLocation>
        <location evidence="2">Mitochondrion inner membrane</location>
        <topology evidence="2">Peripheral membrane protein</topology>
        <orientation evidence="2">Matrix side</orientation>
    </subcellularLocation>
</comment>
<dbReference type="CDD" id="cd20263">
    <property type="entry name" value="Complex1_LYR_NDUFB9_LYRM3"/>
    <property type="match status" value="1"/>
</dbReference>
<feature type="domain" description="Complex 1 LYR protein" evidence="16">
    <location>
        <begin position="13"/>
        <end position="70"/>
    </location>
</feature>
<dbReference type="AlphaFoldDB" id="A0AAD9RT81"/>
<keyword evidence="18" id="KW-1185">Reference proteome</keyword>
<comment type="function">
    <text evidence="1">Accessory subunit of the mitochondrial membrane respiratory chain NADH dehydrogenase (Complex I), that is believed to be not involved in catalysis. Complex I functions in the transfer of electrons from NADH to the respiratory chain. The immediate electron acceptor for the enzyme is believed to be ubiquinone.</text>
</comment>
<evidence type="ECO:0000256" key="2">
    <source>
        <dbReference type="ARBA" id="ARBA00004443"/>
    </source>
</evidence>
<sequence>MAQLPTGIVTHAQKVCSLYKRALLCLRDWNVDRLEFRYQAVKLRKRFDENAHIADLRLSKHLLIKGEEELFEKQHYQPHKFPESPGGVAYRREPLIPDSVLDRWEPIEKAMYPKYFARREQRKKEYIEWYYKQYPDQKLESKESH</sequence>
<keyword evidence="8" id="KW-0679">Respiratory chain</keyword>
<organism evidence="17 18">
    <name type="scientific">Odynerus spinipes</name>
    <dbReference type="NCBI Taxonomy" id="1348599"/>
    <lineage>
        <taxon>Eukaryota</taxon>
        <taxon>Metazoa</taxon>
        <taxon>Ecdysozoa</taxon>
        <taxon>Arthropoda</taxon>
        <taxon>Hexapoda</taxon>
        <taxon>Insecta</taxon>
        <taxon>Pterygota</taxon>
        <taxon>Neoptera</taxon>
        <taxon>Endopterygota</taxon>
        <taxon>Hymenoptera</taxon>
        <taxon>Apocrita</taxon>
        <taxon>Aculeata</taxon>
        <taxon>Vespoidea</taxon>
        <taxon>Vespidae</taxon>
        <taxon>Eumeninae</taxon>
        <taxon>Odynerus</taxon>
    </lineage>
</organism>
<evidence type="ECO:0000256" key="9">
    <source>
        <dbReference type="ARBA" id="ARBA00022792"/>
    </source>
</evidence>
<keyword evidence="13" id="KW-0472">Membrane</keyword>
<evidence type="ECO:0000256" key="13">
    <source>
        <dbReference type="ARBA" id="ARBA00023136"/>
    </source>
</evidence>
<proteinExistence type="inferred from homology"/>
<keyword evidence="12" id="KW-0496">Mitochondrion</keyword>
<evidence type="ECO:0000256" key="5">
    <source>
        <dbReference type="ARBA" id="ARBA00018684"/>
    </source>
</evidence>
<keyword evidence="10" id="KW-0249">Electron transport</keyword>
<dbReference type="Pfam" id="PF05347">
    <property type="entry name" value="Complex1_LYR"/>
    <property type="match status" value="1"/>
</dbReference>
<keyword evidence="7" id="KW-0597">Phosphoprotein</keyword>
<comment type="caution">
    <text evidence="17">The sequence shown here is derived from an EMBL/GenBank/DDBJ whole genome shotgun (WGS) entry which is preliminary data.</text>
</comment>
<keyword evidence="6" id="KW-0813">Transport</keyword>
<keyword evidence="11" id="KW-0007">Acetylation</keyword>
<dbReference type="PANTHER" id="PTHR12868:SF0">
    <property type="entry name" value="NADH DEHYDROGENASE [UBIQUINONE] 1 BETA SUBCOMPLEX SUBUNIT 9"/>
    <property type="match status" value="1"/>
</dbReference>
<dbReference type="PANTHER" id="PTHR12868">
    <property type="entry name" value="NADH-UBIQUINONE OXIDOREDUCTASE B22 SUBUNIT"/>
    <property type="match status" value="1"/>
</dbReference>
<accession>A0AAD9RT81</accession>
<dbReference type="InterPro" id="IPR033034">
    <property type="entry name" value="NDUFB9"/>
</dbReference>
<evidence type="ECO:0000313" key="18">
    <source>
        <dbReference type="Proteomes" id="UP001258017"/>
    </source>
</evidence>
<evidence type="ECO:0000256" key="6">
    <source>
        <dbReference type="ARBA" id="ARBA00022448"/>
    </source>
</evidence>
<evidence type="ECO:0000256" key="4">
    <source>
        <dbReference type="ARBA" id="ARBA00011790"/>
    </source>
</evidence>
<evidence type="ECO:0000259" key="16">
    <source>
        <dbReference type="Pfam" id="PF05347"/>
    </source>
</evidence>
<dbReference type="Proteomes" id="UP001258017">
    <property type="component" value="Unassembled WGS sequence"/>
</dbReference>
<name>A0AAD9RT81_9HYME</name>
<reference evidence="17" key="1">
    <citation type="submission" date="2021-08" db="EMBL/GenBank/DDBJ databases">
        <authorList>
            <person name="Misof B."/>
            <person name="Oliver O."/>
            <person name="Podsiadlowski L."/>
            <person name="Donath A."/>
            <person name="Peters R."/>
            <person name="Mayer C."/>
            <person name="Rust J."/>
            <person name="Gunkel S."/>
            <person name="Lesny P."/>
            <person name="Martin S."/>
            <person name="Oeyen J.P."/>
            <person name="Petersen M."/>
            <person name="Panagiotis P."/>
            <person name="Wilbrandt J."/>
            <person name="Tanja T."/>
        </authorList>
    </citation>
    <scope>NUCLEOTIDE SEQUENCE</scope>
    <source>
        <strain evidence="17">GBR_01_08_01A</strain>
        <tissue evidence="17">Thorax + abdomen</tissue>
    </source>
</reference>
<evidence type="ECO:0000256" key="7">
    <source>
        <dbReference type="ARBA" id="ARBA00022553"/>
    </source>
</evidence>
<evidence type="ECO:0000256" key="15">
    <source>
        <dbReference type="ARBA" id="ARBA00032528"/>
    </source>
</evidence>
<evidence type="ECO:0000256" key="8">
    <source>
        <dbReference type="ARBA" id="ARBA00022660"/>
    </source>
</evidence>
<keyword evidence="9" id="KW-0999">Mitochondrion inner membrane</keyword>
<protein>
    <recommendedName>
        <fullName evidence="5">NADH dehydrogenase [ubiquinone] 1 beta subcomplex subunit 9</fullName>
    </recommendedName>
    <alternativeName>
        <fullName evidence="14">Complex I-B22</fullName>
    </alternativeName>
    <alternativeName>
        <fullName evidence="15">NADH-ubiquinone oxidoreductase B22 subunit</fullName>
    </alternativeName>
</protein>
<dbReference type="GO" id="GO:0005743">
    <property type="term" value="C:mitochondrial inner membrane"/>
    <property type="evidence" value="ECO:0007669"/>
    <property type="project" value="UniProtKB-SubCell"/>
</dbReference>